<dbReference type="Pfam" id="PF03729">
    <property type="entry name" value="DUF308"/>
    <property type="match status" value="1"/>
</dbReference>
<reference evidence="2 3" key="1">
    <citation type="journal article" date="2016" name="Nat. Commun.">
        <title>Thousands of microbial genomes shed light on interconnected biogeochemical processes in an aquifer system.</title>
        <authorList>
            <person name="Anantharaman K."/>
            <person name="Brown C.T."/>
            <person name="Hug L.A."/>
            <person name="Sharon I."/>
            <person name="Castelle C.J."/>
            <person name="Probst A.J."/>
            <person name="Thomas B.C."/>
            <person name="Singh A."/>
            <person name="Wilkins M.J."/>
            <person name="Karaoz U."/>
            <person name="Brodie E.L."/>
            <person name="Williams K.H."/>
            <person name="Hubbard S.S."/>
            <person name="Banfield J.F."/>
        </authorList>
    </citation>
    <scope>NUCLEOTIDE SEQUENCE [LARGE SCALE GENOMIC DNA]</scope>
</reference>
<accession>A0A1G1WAK9</accession>
<dbReference type="InterPro" id="IPR052712">
    <property type="entry name" value="Acid_resist_chaperone_HdeD"/>
</dbReference>
<organism evidence="2 3">
    <name type="scientific">Candidatus Woykebacteria bacterium RBG_13_40_7b</name>
    <dbReference type="NCBI Taxonomy" id="1802594"/>
    <lineage>
        <taxon>Bacteria</taxon>
        <taxon>Candidatus Woykeibacteriota</taxon>
    </lineage>
</organism>
<keyword evidence="1" id="KW-0812">Transmembrane</keyword>
<protein>
    <recommendedName>
        <fullName evidence="4">HdeD family acid-resistance protein</fullName>
    </recommendedName>
</protein>
<evidence type="ECO:0000313" key="3">
    <source>
        <dbReference type="Proteomes" id="UP000177103"/>
    </source>
</evidence>
<gene>
    <name evidence="2" type="ORF">A2Y57_00850</name>
</gene>
<name>A0A1G1WAK9_9BACT</name>
<dbReference type="AlphaFoldDB" id="A0A1G1WAK9"/>
<evidence type="ECO:0000313" key="2">
    <source>
        <dbReference type="EMBL" id="OGY24654.1"/>
    </source>
</evidence>
<feature type="transmembrane region" description="Helical" evidence="1">
    <location>
        <begin position="90"/>
        <end position="110"/>
    </location>
</feature>
<dbReference type="PANTHER" id="PTHR34989:SF1">
    <property type="entry name" value="PROTEIN HDED"/>
    <property type="match status" value="1"/>
</dbReference>
<feature type="transmembrane region" description="Helical" evidence="1">
    <location>
        <begin position="12"/>
        <end position="31"/>
    </location>
</feature>
<dbReference type="EMBL" id="MHCQ01000018">
    <property type="protein sequence ID" value="OGY24654.1"/>
    <property type="molecule type" value="Genomic_DNA"/>
</dbReference>
<keyword evidence="1" id="KW-0472">Membrane</keyword>
<sequence length="175" mass="19009">MEKMAKHWWAILLRGIIAILFAVLLVVATGFTLDVLIILLGLYLVIDGLVSIIAGFLAMGHKNWWLLLIEGVVSVIIGIFVFAWPGATLLILIYLVAIWAIITGIFEFIGSLMISWATAGRVFIGVAGVISFLLGVIILLYPLISLVAMIWLVAIYALVIGLSLIVMSFKLKAAA</sequence>
<proteinExistence type="predicted"/>
<keyword evidence="1" id="KW-1133">Transmembrane helix</keyword>
<evidence type="ECO:0008006" key="4">
    <source>
        <dbReference type="Google" id="ProtNLM"/>
    </source>
</evidence>
<dbReference type="Proteomes" id="UP000177103">
    <property type="component" value="Unassembled WGS sequence"/>
</dbReference>
<dbReference type="InterPro" id="IPR005325">
    <property type="entry name" value="DUF308_memb"/>
</dbReference>
<comment type="caution">
    <text evidence="2">The sequence shown here is derived from an EMBL/GenBank/DDBJ whole genome shotgun (WGS) entry which is preliminary data.</text>
</comment>
<feature type="transmembrane region" description="Helical" evidence="1">
    <location>
        <begin position="122"/>
        <end position="144"/>
    </location>
</feature>
<feature type="transmembrane region" description="Helical" evidence="1">
    <location>
        <begin position="64"/>
        <end position="84"/>
    </location>
</feature>
<evidence type="ECO:0000256" key="1">
    <source>
        <dbReference type="SAM" id="Phobius"/>
    </source>
</evidence>
<dbReference type="PANTHER" id="PTHR34989">
    <property type="entry name" value="PROTEIN HDED"/>
    <property type="match status" value="1"/>
</dbReference>
<feature type="transmembrane region" description="Helical" evidence="1">
    <location>
        <begin position="150"/>
        <end position="169"/>
    </location>
</feature>
<dbReference type="GO" id="GO:0005886">
    <property type="term" value="C:plasma membrane"/>
    <property type="evidence" value="ECO:0007669"/>
    <property type="project" value="TreeGrafter"/>
</dbReference>
<feature type="transmembrane region" description="Helical" evidence="1">
    <location>
        <begin position="37"/>
        <end position="57"/>
    </location>
</feature>